<feature type="transmembrane region" description="Helical" evidence="7">
    <location>
        <begin position="446"/>
        <end position="478"/>
    </location>
</feature>
<dbReference type="PROSITE" id="PS50928">
    <property type="entry name" value="ABC_TM1"/>
    <property type="match status" value="2"/>
</dbReference>
<feature type="transmembrane region" description="Helical" evidence="7">
    <location>
        <begin position="345"/>
        <end position="365"/>
    </location>
</feature>
<gene>
    <name evidence="9" type="ORF">F0357_16840</name>
</gene>
<feature type="transmembrane region" description="Helical" evidence="7">
    <location>
        <begin position="133"/>
        <end position="155"/>
    </location>
</feature>
<evidence type="ECO:0000256" key="2">
    <source>
        <dbReference type="ARBA" id="ARBA00022448"/>
    </source>
</evidence>
<dbReference type="CDD" id="cd06261">
    <property type="entry name" value="TM_PBP2"/>
    <property type="match status" value="2"/>
</dbReference>
<name>A0A6A7Y8H4_9HYPH</name>
<dbReference type="Proteomes" id="UP000332515">
    <property type="component" value="Unassembled WGS sequence"/>
</dbReference>
<evidence type="ECO:0000313" key="9">
    <source>
        <dbReference type="EMBL" id="MQT14281.1"/>
    </source>
</evidence>
<evidence type="ECO:0000256" key="3">
    <source>
        <dbReference type="ARBA" id="ARBA00022475"/>
    </source>
</evidence>
<dbReference type="Pfam" id="PF00528">
    <property type="entry name" value="BPD_transp_1"/>
    <property type="match status" value="2"/>
</dbReference>
<comment type="similarity">
    <text evidence="7">Belongs to the binding-protein-dependent transport system permease family.</text>
</comment>
<dbReference type="GO" id="GO:0005886">
    <property type="term" value="C:plasma membrane"/>
    <property type="evidence" value="ECO:0007669"/>
    <property type="project" value="UniProtKB-SubCell"/>
</dbReference>
<keyword evidence="4 7" id="KW-0812">Transmembrane</keyword>
<accession>A0A6A7Y8H4</accession>
<keyword evidence="5 7" id="KW-1133">Transmembrane helix</keyword>
<dbReference type="EMBL" id="VWNA01000001">
    <property type="protein sequence ID" value="MQT14281.1"/>
    <property type="molecule type" value="Genomic_DNA"/>
</dbReference>
<dbReference type="Gene3D" id="1.10.3720.10">
    <property type="entry name" value="MetI-like"/>
    <property type="match status" value="2"/>
</dbReference>
<feature type="domain" description="ABC transmembrane type-1" evidence="8">
    <location>
        <begin position="337"/>
        <end position="517"/>
    </location>
</feature>
<feature type="transmembrane region" description="Helical" evidence="7">
    <location>
        <begin position="282"/>
        <end position="305"/>
    </location>
</feature>
<feature type="transmembrane region" description="Helical" evidence="7">
    <location>
        <begin position="71"/>
        <end position="94"/>
    </location>
</feature>
<evidence type="ECO:0000259" key="8">
    <source>
        <dbReference type="PROSITE" id="PS50928"/>
    </source>
</evidence>
<dbReference type="InterPro" id="IPR035906">
    <property type="entry name" value="MetI-like_sf"/>
</dbReference>
<dbReference type="AlphaFoldDB" id="A0A6A7Y8H4"/>
<reference evidence="9 10" key="1">
    <citation type="submission" date="2019-09" db="EMBL/GenBank/DDBJ databases">
        <title>Segnochrobactrum spirostomi gen. nov., sp. nov., isolated from the ciliate Spirostomum cf. yagiui and description of a novel family, Segnochrobactraceae fam. nov. within the order Rhizobiales of the class Alphaproteobacteria.</title>
        <authorList>
            <person name="Akter S."/>
            <person name="Shazib S.U.A."/>
            <person name="Shin M.K."/>
        </authorList>
    </citation>
    <scope>NUCLEOTIDE SEQUENCE [LARGE SCALE GENOMIC DNA]</scope>
    <source>
        <strain evidence="9 10">Sp-1</strain>
    </source>
</reference>
<sequence length="530" mass="54743">MRPVRIGWVRLRPARWKPSLSLTLEVAAALAIWELAGRMKWIADGALPAPSAILVRLWIDWADYPPHLAATLTTAAVGFLIGNAIGIVCGTLFAFSPVAERLFRGVNVAIFALPAIAIVPVLVLTLPSDGARIVLAALGCYFTTMTATMVGLASADPRGIDVVRGWGGGRAAVFRYVRLPAAVPAILSGLQVGAPNALLGSILAEFGGGGRWGLGAYLIGSLGRAEPDRLWGIGLVATACAAVGYAAFGLLGRALTGSVRAATLPTGTAALPAPALGRSGRLALAAGAVLMPFALWWGAVAASGLPAMLVKSPLDVFAYLTAGPRAEGVRERLIGALAETLPPSLAGVALGVVAALLLAVLAEAAPRLARLMMPLSLFTQAMPLVALTPILVLVFGRGTAVMLAVTVSVTFFPAYVLLAQGLAAVPQGARDLGRAYGASRWRELRLIALPAAVPHLFAAIRLAAPRAILGVMIAEWLATGTGLGNLLNRARGMLDYGMIWSVAVLSVLVSVALYELVSAAEGAVMRRRGG</sequence>
<keyword evidence="2 7" id="KW-0813">Transport</keyword>
<protein>
    <submittedName>
        <fullName evidence="9">ABC transporter permease subunit</fullName>
    </submittedName>
</protein>
<comment type="caution">
    <text evidence="9">The sequence shown here is derived from an EMBL/GenBank/DDBJ whole genome shotgun (WGS) entry which is preliminary data.</text>
</comment>
<feature type="transmembrane region" description="Helical" evidence="7">
    <location>
        <begin position="20"/>
        <end position="36"/>
    </location>
</feature>
<keyword evidence="6 7" id="KW-0472">Membrane</keyword>
<dbReference type="PANTHER" id="PTHR30151">
    <property type="entry name" value="ALKANE SULFONATE ABC TRANSPORTER-RELATED, MEMBRANE SUBUNIT"/>
    <property type="match status" value="1"/>
</dbReference>
<feature type="transmembrane region" description="Helical" evidence="7">
    <location>
        <begin position="377"/>
        <end position="395"/>
    </location>
</feature>
<dbReference type="InterPro" id="IPR000515">
    <property type="entry name" value="MetI-like"/>
</dbReference>
<evidence type="ECO:0000256" key="1">
    <source>
        <dbReference type="ARBA" id="ARBA00004651"/>
    </source>
</evidence>
<evidence type="ECO:0000313" key="10">
    <source>
        <dbReference type="Proteomes" id="UP000332515"/>
    </source>
</evidence>
<feature type="transmembrane region" description="Helical" evidence="7">
    <location>
        <begin position="498"/>
        <end position="517"/>
    </location>
</feature>
<evidence type="ECO:0000256" key="4">
    <source>
        <dbReference type="ARBA" id="ARBA00022692"/>
    </source>
</evidence>
<dbReference type="GO" id="GO:0055085">
    <property type="term" value="P:transmembrane transport"/>
    <property type="evidence" value="ECO:0007669"/>
    <property type="project" value="InterPro"/>
</dbReference>
<feature type="transmembrane region" description="Helical" evidence="7">
    <location>
        <begin position="401"/>
        <end position="425"/>
    </location>
</feature>
<dbReference type="PANTHER" id="PTHR30151:SF20">
    <property type="entry name" value="ABC TRANSPORTER PERMEASE PROTEIN HI_0355-RELATED"/>
    <property type="match status" value="1"/>
</dbReference>
<evidence type="ECO:0000256" key="6">
    <source>
        <dbReference type="ARBA" id="ARBA00023136"/>
    </source>
</evidence>
<organism evidence="9 10">
    <name type="scientific">Segnochrobactrum spirostomi</name>
    <dbReference type="NCBI Taxonomy" id="2608987"/>
    <lineage>
        <taxon>Bacteria</taxon>
        <taxon>Pseudomonadati</taxon>
        <taxon>Pseudomonadota</taxon>
        <taxon>Alphaproteobacteria</taxon>
        <taxon>Hyphomicrobiales</taxon>
        <taxon>Segnochrobactraceae</taxon>
        <taxon>Segnochrobactrum</taxon>
    </lineage>
</organism>
<dbReference type="SUPFAM" id="SSF161098">
    <property type="entry name" value="MetI-like"/>
    <property type="match status" value="2"/>
</dbReference>
<evidence type="ECO:0000256" key="5">
    <source>
        <dbReference type="ARBA" id="ARBA00022989"/>
    </source>
</evidence>
<dbReference type="RefSeq" id="WP_153484701.1">
    <property type="nucleotide sequence ID" value="NZ_VWNA01000001.1"/>
</dbReference>
<comment type="subcellular location">
    <subcellularLocation>
        <location evidence="1 7">Cell membrane</location>
        <topology evidence="1 7">Multi-pass membrane protein</topology>
    </subcellularLocation>
</comment>
<feature type="transmembrane region" description="Helical" evidence="7">
    <location>
        <begin position="106"/>
        <end position="127"/>
    </location>
</feature>
<feature type="transmembrane region" description="Helical" evidence="7">
    <location>
        <begin position="176"/>
        <end position="194"/>
    </location>
</feature>
<proteinExistence type="inferred from homology"/>
<evidence type="ECO:0000256" key="7">
    <source>
        <dbReference type="RuleBase" id="RU363032"/>
    </source>
</evidence>
<feature type="domain" description="ABC transmembrane type-1" evidence="8">
    <location>
        <begin position="68"/>
        <end position="252"/>
    </location>
</feature>
<feature type="transmembrane region" description="Helical" evidence="7">
    <location>
        <begin position="230"/>
        <end position="251"/>
    </location>
</feature>
<keyword evidence="10" id="KW-1185">Reference proteome</keyword>
<keyword evidence="3" id="KW-1003">Cell membrane</keyword>